<dbReference type="GO" id="GO:0009306">
    <property type="term" value="P:protein secretion"/>
    <property type="evidence" value="ECO:0007669"/>
    <property type="project" value="InterPro"/>
</dbReference>
<evidence type="ECO:0000256" key="3">
    <source>
        <dbReference type="ARBA" id="ARBA00022448"/>
    </source>
</evidence>
<dbReference type="Pfam" id="PF03934">
    <property type="entry name" value="T2SSK"/>
    <property type="match status" value="1"/>
</dbReference>
<feature type="domain" description="T2SS protein K second SAM-like" evidence="11">
    <location>
        <begin position="210"/>
        <end position="274"/>
    </location>
</feature>
<gene>
    <name evidence="13" type="ORF">N790_12715</name>
</gene>
<dbReference type="InterPro" id="IPR045584">
    <property type="entry name" value="Pilin-like"/>
</dbReference>
<comment type="subcellular location">
    <subcellularLocation>
        <location evidence="1 10">Cell inner membrane</location>
    </subcellularLocation>
</comment>
<evidence type="ECO:0000256" key="1">
    <source>
        <dbReference type="ARBA" id="ARBA00004533"/>
    </source>
</evidence>
<keyword evidence="14" id="KW-1185">Reference proteome</keyword>
<dbReference type="Gene3D" id="3.30.1300.30">
    <property type="entry name" value="GSPII I/J protein-like"/>
    <property type="match status" value="1"/>
</dbReference>
<proteinExistence type="inferred from homology"/>
<dbReference type="PIRSF" id="PIRSF002786">
    <property type="entry name" value="XcpX"/>
    <property type="match status" value="1"/>
</dbReference>
<dbReference type="GO" id="GO:0005886">
    <property type="term" value="C:plasma membrane"/>
    <property type="evidence" value="ECO:0007669"/>
    <property type="project" value="UniProtKB-SubCell"/>
</dbReference>
<keyword evidence="8" id="KW-1133">Transmembrane helix</keyword>
<keyword evidence="4 10" id="KW-1003">Cell membrane</keyword>
<dbReference type="EMBL" id="AVCH01000004">
    <property type="protein sequence ID" value="KFN52126.1"/>
    <property type="molecule type" value="Genomic_DNA"/>
</dbReference>
<reference evidence="13 14" key="1">
    <citation type="submission" date="2013-09" db="EMBL/GenBank/DDBJ databases">
        <title>Genome sequencing of Arenimonas malthae.</title>
        <authorList>
            <person name="Chen F."/>
            <person name="Wang G."/>
        </authorList>
    </citation>
    <scope>NUCLEOTIDE SEQUENCE [LARGE SCALE GENOMIC DNA]</scope>
    <source>
        <strain evidence="13 14">CC-JY-1</strain>
    </source>
</reference>
<dbReference type="SUPFAM" id="SSF158544">
    <property type="entry name" value="GspK insert domain-like"/>
    <property type="match status" value="2"/>
</dbReference>
<evidence type="ECO:0000256" key="8">
    <source>
        <dbReference type="ARBA" id="ARBA00022989"/>
    </source>
</evidence>
<dbReference type="NCBIfam" id="NF037980">
    <property type="entry name" value="T2SS_GspK"/>
    <property type="match status" value="1"/>
</dbReference>
<evidence type="ECO:0000256" key="5">
    <source>
        <dbReference type="ARBA" id="ARBA00022519"/>
    </source>
</evidence>
<accession>A0A091BK29</accession>
<keyword evidence="6" id="KW-0812">Transmembrane</keyword>
<dbReference type="PANTHER" id="PTHR38831:SF1">
    <property type="entry name" value="TYPE II SECRETION SYSTEM PROTEIN K-RELATED"/>
    <property type="match status" value="1"/>
</dbReference>
<evidence type="ECO:0000256" key="4">
    <source>
        <dbReference type="ARBA" id="ARBA00022475"/>
    </source>
</evidence>
<dbReference type="InterPro" id="IPR005628">
    <property type="entry name" value="GspK"/>
</dbReference>
<dbReference type="STRING" id="1384054.N790_12715"/>
<dbReference type="PATRIC" id="fig|1384054.3.peg.222"/>
<dbReference type="SUPFAM" id="SSF54523">
    <property type="entry name" value="Pili subunits"/>
    <property type="match status" value="1"/>
</dbReference>
<dbReference type="InterPro" id="IPR049179">
    <property type="entry name" value="T2SSK_SAM-like_2nd"/>
</dbReference>
<name>A0A091BK29_9GAMM</name>
<evidence type="ECO:0000259" key="11">
    <source>
        <dbReference type="Pfam" id="PF03934"/>
    </source>
</evidence>
<evidence type="ECO:0000259" key="12">
    <source>
        <dbReference type="Pfam" id="PF21687"/>
    </source>
</evidence>
<dbReference type="Gene3D" id="1.10.40.60">
    <property type="entry name" value="EpsJ-like"/>
    <property type="match status" value="2"/>
</dbReference>
<feature type="domain" description="T2SS protein K first SAM-like" evidence="12">
    <location>
        <begin position="95"/>
        <end position="204"/>
    </location>
</feature>
<dbReference type="InterPro" id="IPR049031">
    <property type="entry name" value="T2SSK_SAM-like_1st"/>
</dbReference>
<protein>
    <recommendedName>
        <fullName evidence="10">Type II secretion system protein K</fullName>
    </recommendedName>
</protein>
<organism evidence="13 14">
    <name type="scientific">Arenimonas malthae CC-JY-1</name>
    <dbReference type="NCBI Taxonomy" id="1384054"/>
    <lineage>
        <taxon>Bacteria</taxon>
        <taxon>Pseudomonadati</taxon>
        <taxon>Pseudomonadota</taxon>
        <taxon>Gammaproteobacteria</taxon>
        <taxon>Lysobacterales</taxon>
        <taxon>Lysobacteraceae</taxon>
        <taxon>Arenimonas</taxon>
    </lineage>
</organism>
<dbReference type="eggNOG" id="COG3156">
    <property type="taxonomic scope" value="Bacteria"/>
</dbReference>
<evidence type="ECO:0000256" key="10">
    <source>
        <dbReference type="PIRNR" id="PIRNR002786"/>
    </source>
</evidence>
<dbReference type="Pfam" id="PF21687">
    <property type="entry name" value="T2SSK_1st"/>
    <property type="match status" value="1"/>
</dbReference>
<keyword evidence="3 10" id="KW-0813">Transport</keyword>
<dbReference type="Proteomes" id="UP000029392">
    <property type="component" value="Unassembled WGS sequence"/>
</dbReference>
<dbReference type="PANTHER" id="PTHR38831">
    <property type="entry name" value="TYPE II SECRETION SYSTEM PROTEIN K"/>
    <property type="match status" value="1"/>
</dbReference>
<evidence type="ECO:0000313" key="13">
    <source>
        <dbReference type="EMBL" id="KFN52126.1"/>
    </source>
</evidence>
<comment type="similarity">
    <text evidence="2 10">Belongs to the GSP K family.</text>
</comment>
<dbReference type="InterPro" id="IPR038072">
    <property type="entry name" value="GspK_central_sf"/>
</dbReference>
<evidence type="ECO:0000256" key="9">
    <source>
        <dbReference type="ARBA" id="ARBA00023136"/>
    </source>
</evidence>
<keyword evidence="7" id="KW-0653">Protein transport</keyword>
<dbReference type="AlphaFoldDB" id="A0A091BK29"/>
<evidence type="ECO:0000313" key="14">
    <source>
        <dbReference type="Proteomes" id="UP000029392"/>
    </source>
</evidence>
<sequence>MALLTVLLLVAVMSVLLVAVLDDIRFGQRRAGNAQAQAQAQWYALGAEALAQAQLRQLWRRDRQRTTLEGGWNGRAVAFPVEEGLIEARVADHTACFNLNSVVEGAGEMLQRREPGIRQFRALMLALDFPPRRATALADALADWIDSDAVAAAAGAEDPAYLASAAPYRSAGTLLAEVSELRAIRGFDAETYARLRPHVCALPTPAPTPVNLNTLGPGDALQLVALVEGRIGPDAARAAIAARPPGGWRELAEFWGRPELAQARPDDAALQQASLRSRYFALQAQVRHLDAEVVMSSLLELDDAGHARTLARRWTPDE</sequence>
<evidence type="ECO:0000256" key="6">
    <source>
        <dbReference type="ARBA" id="ARBA00022692"/>
    </source>
</evidence>
<comment type="caution">
    <text evidence="13">The sequence shown here is derived from an EMBL/GenBank/DDBJ whole genome shotgun (WGS) entry which is preliminary data.</text>
</comment>
<keyword evidence="5 10" id="KW-0997">Cell inner membrane</keyword>
<evidence type="ECO:0000256" key="7">
    <source>
        <dbReference type="ARBA" id="ARBA00022927"/>
    </source>
</evidence>
<keyword evidence="9 10" id="KW-0472">Membrane</keyword>
<evidence type="ECO:0000256" key="2">
    <source>
        <dbReference type="ARBA" id="ARBA00007246"/>
    </source>
</evidence>